<keyword evidence="1" id="KW-0732">Signal</keyword>
<evidence type="ECO:0000313" key="5">
    <source>
        <dbReference type="WBParaSite" id="ACRNAN_Path_914.g3513.t1"/>
    </source>
</evidence>
<evidence type="ECO:0000313" key="3">
    <source>
        <dbReference type="Proteomes" id="UP000887540"/>
    </source>
</evidence>
<sequence>MFVQYLILLVVLFSVVYARAVNSDNLGQSQKPLDSKCNSEELREIMLKNIHGSNKKDNADSKRKISEEAIQRFHTKYDVICSLGDFSYLTYTKKWCEAKVGTITCFAFEHIM</sequence>
<dbReference type="AlphaFoldDB" id="A0A914C8S7"/>
<dbReference type="Pfam" id="PF04155">
    <property type="entry name" value="Ground-like"/>
    <property type="match status" value="1"/>
</dbReference>
<organism evidence="3 4">
    <name type="scientific">Acrobeloides nanus</name>
    <dbReference type="NCBI Taxonomy" id="290746"/>
    <lineage>
        <taxon>Eukaryota</taxon>
        <taxon>Metazoa</taxon>
        <taxon>Ecdysozoa</taxon>
        <taxon>Nematoda</taxon>
        <taxon>Chromadorea</taxon>
        <taxon>Rhabditida</taxon>
        <taxon>Tylenchina</taxon>
        <taxon>Cephalobomorpha</taxon>
        <taxon>Cephaloboidea</taxon>
        <taxon>Cephalobidae</taxon>
        <taxon>Acrobeloides</taxon>
    </lineage>
</organism>
<evidence type="ECO:0000259" key="2">
    <source>
        <dbReference type="Pfam" id="PF04155"/>
    </source>
</evidence>
<keyword evidence="3" id="KW-1185">Reference proteome</keyword>
<feature type="domain" description="Ground-like" evidence="2">
    <location>
        <begin position="34"/>
        <end position="108"/>
    </location>
</feature>
<evidence type="ECO:0000313" key="4">
    <source>
        <dbReference type="WBParaSite" id="ACRNAN_Path_491.g1833.t1"/>
    </source>
</evidence>
<reference evidence="4 5" key="1">
    <citation type="submission" date="2022-11" db="UniProtKB">
        <authorList>
            <consortium name="WormBaseParasite"/>
        </authorList>
    </citation>
    <scope>IDENTIFICATION</scope>
</reference>
<feature type="chain" id="PRO_5041111597" evidence="1">
    <location>
        <begin position="19"/>
        <end position="112"/>
    </location>
</feature>
<proteinExistence type="predicted"/>
<dbReference type="WBParaSite" id="ACRNAN_Path_914.g3513.t1">
    <property type="protein sequence ID" value="ACRNAN_Path_914.g3513.t1"/>
    <property type="gene ID" value="ACRNAN_Path_914.g3513"/>
</dbReference>
<dbReference type="Proteomes" id="UP000887540">
    <property type="component" value="Unplaced"/>
</dbReference>
<evidence type="ECO:0000256" key="1">
    <source>
        <dbReference type="SAM" id="SignalP"/>
    </source>
</evidence>
<protein>
    <submittedName>
        <fullName evidence="4 5">Ground-like domain-containing protein</fullName>
    </submittedName>
</protein>
<dbReference type="InterPro" id="IPR007284">
    <property type="entry name" value="Ground-like_dom"/>
</dbReference>
<feature type="signal peptide" evidence="1">
    <location>
        <begin position="1"/>
        <end position="18"/>
    </location>
</feature>
<accession>A0A914C8S7</accession>
<dbReference type="WBParaSite" id="ACRNAN_Path_491.g1833.t1">
    <property type="protein sequence ID" value="ACRNAN_Path_491.g1833.t1"/>
    <property type="gene ID" value="ACRNAN_Path_491.g1833"/>
</dbReference>
<name>A0A914C8S7_9BILA</name>